<name>A0AAV2CXJ0_9ROSI</name>
<gene>
    <name evidence="3" type="ORF">LTRI10_LOCUS8492</name>
</gene>
<reference evidence="3 4" key="1">
    <citation type="submission" date="2024-04" db="EMBL/GenBank/DDBJ databases">
        <authorList>
            <person name="Fracassetti M."/>
        </authorList>
    </citation>
    <scope>NUCLEOTIDE SEQUENCE [LARGE SCALE GENOMIC DNA]</scope>
</reference>
<dbReference type="SUPFAM" id="SSF56672">
    <property type="entry name" value="DNA/RNA polymerases"/>
    <property type="match status" value="1"/>
</dbReference>
<keyword evidence="4" id="KW-1185">Reference proteome</keyword>
<dbReference type="InterPro" id="IPR057670">
    <property type="entry name" value="SH3_retrovirus"/>
</dbReference>
<feature type="domain" description="Integrase catalytic" evidence="2">
    <location>
        <begin position="1"/>
        <end position="83"/>
    </location>
</feature>
<dbReference type="Pfam" id="PF07727">
    <property type="entry name" value="RVT_2"/>
    <property type="match status" value="1"/>
</dbReference>
<evidence type="ECO:0000256" key="1">
    <source>
        <dbReference type="SAM" id="MobiDB-lite"/>
    </source>
</evidence>
<organism evidence="3 4">
    <name type="scientific">Linum trigynum</name>
    <dbReference type="NCBI Taxonomy" id="586398"/>
    <lineage>
        <taxon>Eukaryota</taxon>
        <taxon>Viridiplantae</taxon>
        <taxon>Streptophyta</taxon>
        <taxon>Embryophyta</taxon>
        <taxon>Tracheophyta</taxon>
        <taxon>Spermatophyta</taxon>
        <taxon>Magnoliopsida</taxon>
        <taxon>eudicotyledons</taxon>
        <taxon>Gunneridae</taxon>
        <taxon>Pentapetalae</taxon>
        <taxon>rosids</taxon>
        <taxon>fabids</taxon>
        <taxon>Malpighiales</taxon>
        <taxon>Linaceae</taxon>
        <taxon>Linum</taxon>
    </lineage>
</organism>
<dbReference type="InterPro" id="IPR001584">
    <property type="entry name" value="Integrase_cat-core"/>
</dbReference>
<dbReference type="Proteomes" id="UP001497516">
    <property type="component" value="Chromosome 10"/>
</dbReference>
<dbReference type="SUPFAM" id="SSF53098">
    <property type="entry name" value="Ribonuclease H-like"/>
    <property type="match status" value="1"/>
</dbReference>
<proteinExistence type="predicted"/>
<accession>A0AAV2CXJ0</accession>
<dbReference type="PANTHER" id="PTHR11439:SF470">
    <property type="entry name" value="CYSTEINE-RICH RLK (RECEPTOR-LIKE PROTEIN KINASE) 8"/>
    <property type="match status" value="1"/>
</dbReference>
<feature type="region of interest" description="Disordered" evidence="1">
    <location>
        <begin position="150"/>
        <end position="240"/>
    </location>
</feature>
<dbReference type="PROSITE" id="PS50994">
    <property type="entry name" value="INTEGRASE"/>
    <property type="match status" value="1"/>
</dbReference>
<dbReference type="Pfam" id="PF25597">
    <property type="entry name" value="SH3_retrovirus"/>
    <property type="match status" value="1"/>
</dbReference>
<dbReference type="InterPro" id="IPR043502">
    <property type="entry name" value="DNA/RNA_pol_sf"/>
</dbReference>
<feature type="compositionally biased region" description="Pro residues" evidence="1">
    <location>
        <begin position="216"/>
        <end position="227"/>
    </location>
</feature>
<dbReference type="InterPro" id="IPR036397">
    <property type="entry name" value="RNaseH_sf"/>
</dbReference>
<protein>
    <recommendedName>
        <fullName evidence="2">Integrase catalytic domain-containing protein</fullName>
    </recommendedName>
</protein>
<dbReference type="GO" id="GO:0015074">
    <property type="term" value="P:DNA integration"/>
    <property type="evidence" value="ECO:0007669"/>
    <property type="project" value="InterPro"/>
</dbReference>
<dbReference type="InterPro" id="IPR012337">
    <property type="entry name" value="RNaseH-like_sf"/>
</dbReference>
<evidence type="ECO:0000313" key="4">
    <source>
        <dbReference type="Proteomes" id="UP001497516"/>
    </source>
</evidence>
<sequence length="687" mass="77616">MTDFFNHTGILHEQSCAETPQQNSKVERKHQHILSLARALKFQSNLPPAFWAVCVRHSVYLINKVPTIVLGNLTPYEKLYKQKPDLSDLKVFGCLCFASTLSNNRAKFDSRSRKGVFIGYQRGIKGYKIYDFSTHDVFVSRDVQFHENVFPFHNQNPDHSPPYSTPSDPALYDDPSPNYSPTSQPPITPQPLTSDQDTSFDTDDEPDSPPTSSNSPSPPPPPPPVPQQPLRKSTRVPKRPTHLQQYHCNLLQQCSSTSHSTQLPHTGMTSDLSSLLDYSTLSPTHKNFVSSISSIKEPETYKEAIQFPECNDAMTAETQALEANHTWDVVELPPSKKQVGNKWVYKNKHLSYGSLERQKARLVAKGYSQQEGVDYQDTFAPVVKMSTIRLFLAIVASQNWHIQQLDVNNAFLHGDLDQEVYMMLPPGYVPPPGLKNPVCRLKKSIYGLKQASRQWFTKLAEKLQSQGYIASKVDHSLFYKQSGSSYTCILVYVDDLVIGGTDIGEIEHLKSFLHQTFSIKDMGDLKFFMGIEVARSKKGIHISQRKYTLEILEEADLLNCKPVTTLMDYKLHLSAEHSDPFPNPEAYRRLVGKLIYLTTTRLDISYATQQVSQYMSNLSNSHYKAVPRILRYLKSAPTSGLFFSSNSNLHLKAFSDSDWAACVDTRRSVTGYCVYLGDSLVSCKCKK</sequence>
<evidence type="ECO:0000313" key="3">
    <source>
        <dbReference type="EMBL" id="CAL1361098.1"/>
    </source>
</evidence>
<dbReference type="EMBL" id="OZ034814">
    <property type="protein sequence ID" value="CAL1361098.1"/>
    <property type="molecule type" value="Genomic_DNA"/>
</dbReference>
<dbReference type="GO" id="GO:0003676">
    <property type="term" value="F:nucleic acid binding"/>
    <property type="evidence" value="ECO:0007669"/>
    <property type="project" value="InterPro"/>
</dbReference>
<dbReference type="Gene3D" id="3.30.420.10">
    <property type="entry name" value="Ribonuclease H-like superfamily/Ribonuclease H"/>
    <property type="match status" value="1"/>
</dbReference>
<dbReference type="AlphaFoldDB" id="A0AAV2CXJ0"/>
<dbReference type="PANTHER" id="PTHR11439">
    <property type="entry name" value="GAG-POL-RELATED RETROTRANSPOSON"/>
    <property type="match status" value="1"/>
</dbReference>
<evidence type="ECO:0000259" key="2">
    <source>
        <dbReference type="PROSITE" id="PS50994"/>
    </source>
</evidence>
<feature type="compositionally biased region" description="Acidic residues" evidence="1">
    <location>
        <begin position="198"/>
        <end position="207"/>
    </location>
</feature>
<dbReference type="InterPro" id="IPR013103">
    <property type="entry name" value="RVT_2"/>
</dbReference>